<protein>
    <submittedName>
        <fullName evidence="2">Aminoglycoside phosphotransferase family protein</fullName>
    </submittedName>
</protein>
<organism evidence="2 3">
    <name type="scientific">Streptomyces mesophilus</name>
    <dbReference type="NCBI Taxonomy" id="1775132"/>
    <lineage>
        <taxon>Bacteria</taxon>
        <taxon>Bacillati</taxon>
        <taxon>Actinomycetota</taxon>
        <taxon>Actinomycetes</taxon>
        <taxon>Kitasatosporales</taxon>
        <taxon>Streptomycetaceae</taxon>
        <taxon>Streptomyces</taxon>
    </lineage>
</organism>
<gene>
    <name evidence="2" type="ORF">G6045_18610</name>
</gene>
<dbReference type="PANTHER" id="PTHR21310">
    <property type="entry name" value="AMINOGLYCOSIDE PHOSPHOTRANSFERASE-RELATED-RELATED"/>
    <property type="match status" value="1"/>
</dbReference>
<dbReference type="CDD" id="cd05155">
    <property type="entry name" value="APH_ChoK_like_1"/>
    <property type="match status" value="1"/>
</dbReference>
<sequence length="296" mass="31761">MHADQADIDEALVRRLIDGQFPQWSGLPLELVDSPGTVNALYRLGDAMVVRLPLRAGSDDEVESEFDWLPKLAGHLPVPIPAPLAKGAPAEGYAWLWSVYRWLDGTTPTAGAVDKPCELAADLAGFITALRRFDTSGAPRCGRGGPLGPRDEATRTALARLTSVIDTEAAATVWQQALDAPAYDGPDRWMHGDLQPGNLLVEDGRLAAVIDFGLVGIGDPTVDLITAWYVLPAEARPEFRSAVGADEASWVRGRGLALSIALLELSYYRETNPRMAATARHVIGEVLADCETSPSA</sequence>
<dbReference type="Pfam" id="PF01636">
    <property type="entry name" value="APH"/>
    <property type="match status" value="1"/>
</dbReference>
<name>A0A6G4XJC6_9ACTN</name>
<dbReference type="SUPFAM" id="SSF56112">
    <property type="entry name" value="Protein kinase-like (PK-like)"/>
    <property type="match status" value="1"/>
</dbReference>
<dbReference type="Gene3D" id="3.30.200.20">
    <property type="entry name" value="Phosphorylase Kinase, domain 1"/>
    <property type="match status" value="1"/>
</dbReference>
<comment type="caution">
    <text evidence="2">The sequence shown here is derived from an EMBL/GenBank/DDBJ whole genome shotgun (WGS) entry which is preliminary data.</text>
</comment>
<proteinExistence type="predicted"/>
<dbReference type="InterPro" id="IPR002575">
    <property type="entry name" value="Aminoglycoside_PTrfase"/>
</dbReference>
<dbReference type="Gene3D" id="3.90.1200.10">
    <property type="match status" value="1"/>
</dbReference>
<dbReference type="InterPro" id="IPR051678">
    <property type="entry name" value="AGP_Transferase"/>
</dbReference>
<evidence type="ECO:0000259" key="1">
    <source>
        <dbReference type="Pfam" id="PF01636"/>
    </source>
</evidence>
<dbReference type="InterPro" id="IPR011009">
    <property type="entry name" value="Kinase-like_dom_sf"/>
</dbReference>
<dbReference type="GO" id="GO:0016740">
    <property type="term" value="F:transferase activity"/>
    <property type="evidence" value="ECO:0007669"/>
    <property type="project" value="UniProtKB-KW"/>
</dbReference>
<evidence type="ECO:0000313" key="3">
    <source>
        <dbReference type="Proteomes" id="UP000481109"/>
    </source>
</evidence>
<keyword evidence="2" id="KW-0808">Transferase</keyword>
<evidence type="ECO:0000313" key="2">
    <source>
        <dbReference type="EMBL" id="NGO77655.1"/>
    </source>
</evidence>
<dbReference type="EMBL" id="JAAKZW010000072">
    <property type="protein sequence ID" value="NGO77655.1"/>
    <property type="molecule type" value="Genomic_DNA"/>
</dbReference>
<dbReference type="PANTHER" id="PTHR21310:SF42">
    <property type="entry name" value="BIFUNCTIONAL AAC_APH"/>
    <property type="match status" value="1"/>
</dbReference>
<accession>A0A6G4XJC6</accession>
<keyword evidence="3" id="KW-1185">Reference proteome</keyword>
<dbReference type="Proteomes" id="UP000481109">
    <property type="component" value="Unassembled WGS sequence"/>
</dbReference>
<dbReference type="AlphaFoldDB" id="A0A6G4XJC6"/>
<feature type="domain" description="Aminoglycoside phosphotransferase" evidence="1">
    <location>
        <begin position="36"/>
        <end position="254"/>
    </location>
</feature>
<reference evidence="2 3" key="1">
    <citation type="submission" date="2020-02" db="EMBL/GenBank/DDBJ databases">
        <title>Whole-genome analyses of novel actinobacteria.</title>
        <authorList>
            <person name="Sahin N."/>
            <person name="Tokatli A."/>
        </authorList>
    </citation>
    <scope>NUCLEOTIDE SEQUENCE [LARGE SCALE GENOMIC DNA]</scope>
    <source>
        <strain evidence="2 3">YC504</strain>
    </source>
</reference>